<evidence type="ECO:0000313" key="1">
    <source>
        <dbReference type="EMBL" id="KAH7084560.1"/>
    </source>
</evidence>
<proteinExistence type="predicted"/>
<dbReference type="Proteomes" id="UP000813461">
    <property type="component" value="Unassembled WGS sequence"/>
</dbReference>
<organism evidence="1 2">
    <name type="scientific">Paraphoma chrysanthemicola</name>
    <dbReference type="NCBI Taxonomy" id="798071"/>
    <lineage>
        <taxon>Eukaryota</taxon>
        <taxon>Fungi</taxon>
        <taxon>Dikarya</taxon>
        <taxon>Ascomycota</taxon>
        <taxon>Pezizomycotina</taxon>
        <taxon>Dothideomycetes</taxon>
        <taxon>Pleosporomycetidae</taxon>
        <taxon>Pleosporales</taxon>
        <taxon>Pleosporineae</taxon>
        <taxon>Phaeosphaeriaceae</taxon>
        <taxon>Paraphoma</taxon>
    </lineage>
</organism>
<gene>
    <name evidence="1" type="ORF">FB567DRAFT_529248</name>
</gene>
<comment type="caution">
    <text evidence="1">The sequence shown here is derived from an EMBL/GenBank/DDBJ whole genome shotgun (WGS) entry which is preliminary data.</text>
</comment>
<protein>
    <submittedName>
        <fullName evidence="1">Uncharacterized protein</fullName>
    </submittedName>
</protein>
<dbReference type="AlphaFoldDB" id="A0A8K0VXF9"/>
<keyword evidence="2" id="KW-1185">Reference proteome</keyword>
<sequence length="91" mass="10151">MSSVAANHLLSLTSAPTAATTVEFSHRAMPSASDHVTIFIGEENDFIFARSTAASNTTLHRYRDGKVFETFKDLTNDVGHKLQRYENEGRY</sequence>
<accession>A0A8K0VXF9</accession>
<name>A0A8K0VXF9_9PLEO</name>
<dbReference type="EMBL" id="JAGMVJ010000012">
    <property type="protein sequence ID" value="KAH7084560.1"/>
    <property type="molecule type" value="Genomic_DNA"/>
</dbReference>
<evidence type="ECO:0000313" key="2">
    <source>
        <dbReference type="Proteomes" id="UP000813461"/>
    </source>
</evidence>
<reference evidence="1" key="1">
    <citation type="journal article" date="2021" name="Nat. Commun.">
        <title>Genetic determinants of endophytism in the Arabidopsis root mycobiome.</title>
        <authorList>
            <person name="Mesny F."/>
            <person name="Miyauchi S."/>
            <person name="Thiergart T."/>
            <person name="Pickel B."/>
            <person name="Atanasova L."/>
            <person name="Karlsson M."/>
            <person name="Huettel B."/>
            <person name="Barry K.W."/>
            <person name="Haridas S."/>
            <person name="Chen C."/>
            <person name="Bauer D."/>
            <person name="Andreopoulos W."/>
            <person name="Pangilinan J."/>
            <person name="LaButti K."/>
            <person name="Riley R."/>
            <person name="Lipzen A."/>
            <person name="Clum A."/>
            <person name="Drula E."/>
            <person name="Henrissat B."/>
            <person name="Kohler A."/>
            <person name="Grigoriev I.V."/>
            <person name="Martin F.M."/>
            <person name="Hacquard S."/>
        </authorList>
    </citation>
    <scope>NUCLEOTIDE SEQUENCE</scope>
    <source>
        <strain evidence="1">MPI-SDFR-AT-0120</strain>
    </source>
</reference>